<dbReference type="EMBL" id="MU007052">
    <property type="protein sequence ID" value="KAF2428856.1"/>
    <property type="molecule type" value="Genomic_DNA"/>
</dbReference>
<name>A0A9P4TX49_9PEZI</name>
<keyword evidence="2" id="KW-0732">Signal</keyword>
<dbReference type="InterPro" id="IPR031728">
    <property type="entry name" value="GlcAase_C"/>
</dbReference>
<dbReference type="SUPFAM" id="SSF51445">
    <property type="entry name" value="(Trans)glycosidases"/>
    <property type="match status" value="1"/>
</dbReference>
<dbReference type="Proteomes" id="UP000800235">
    <property type="component" value="Unassembled WGS sequence"/>
</dbReference>
<gene>
    <name evidence="4" type="ORF">EJ08DRAFT_591840</name>
</gene>
<dbReference type="OrthoDB" id="2831684at2759"/>
<dbReference type="InterPro" id="IPR017853">
    <property type="entry name" value="GH"/>
</dbReference>
<reference evidence="4" key="1">
    <citation type="journal article" date="2020" name="Stud. Mycol.">
        <title>101 Dothideomycetes genomes: a test case for predicting lifestyles and emergence of pathogens.</title>
        <authorList>
            <person name="Haridas S."/>
            <person name="Albert R."/>
            <person name="Binder M."/>
            <person name="Bloem J."/>
            <person name="Labutti K."/>
            <person name="Salamov A."/>
            <person name="Andreopoulos B."/>
            <person name="Baker S."/>
            <person name="Barry K."/>
            <person name="Bills G."/>
            <person name="Bluhm B."/>
            <person name="Cannon C."/>
            <person name="Castanera R."/>
            <person name="Culley D."/>
            <person name="Daum C."/>
            <person name="Ezra D."/>
            <person name="Gonzalez J."/>
            <person name="Henrissat B."/>
            <person name="Kuo A."/>
            <person name="Liang C."/>
            <person name="Lipzen A."/>
            <person name="Lutzoni F."/>
            <person name="Magnuson J."/>
            <person name="Mondo S."/>
            <person name="Nolan M."/>
            <person name="Ohm R."/>
            <person name="Pangilinan J."/>
            <person name="Park H.-J."/>
            <person name="Ramirez L."/>
            <person name="Alfaro M."/>
            <person name="Sun H."/>
            <person name="Tritt A."/>
            <person name="Yoshinaga Y."/>
            <person name="Zwiers L.-H."/>
            <person name="Turgeon B."/>
            <person name="Goodwin S."/>
            <person name="Spatafora J."/>
            <person name="Crous P."/>
            <person name="Grigoriev I."/>
        </authorList>
    </citation>
    <scope>NUCLEOTIDE SEQUENCE</scope>
    <source>
        <strain evidence="4">CBS 130266</strain>
    </source>
</reference>
<dbReference type="PROSITE" id="PS51257">
    <property type="entry name" value="PROKAR_LIPOPROTEIN"/>
    <property type="match status" value="1"/>
</dbReference>
<dbReference type="AlphaFoldDB" id="A0A9P4TX49"/>
<dbReference type="InterPro" id="IPR013780">
    <property type="entry name" value="Glyco_hydro_b"/>
</dbReference>
<organism evidence="4 5">
    <name type="scientific">Tothia fuscella</name>
    <dbReference type="NCBI Taxonomy" id="1048955"/>
    <lineage>
        <taxon>Eukaryota</taxon>
        <taxon>Fungi</taxon>
        <taxon>Dikarya</taxon>
        <taxon>Ascomycota</taxon>
        <taxon>Pezizomycotina</taxon>
        <taxon>Dothideomycetes</taxon>
        <taxon>Pleosporomycetidae</taxon>
        <taxon>Venturiales</taxon>
        <taxon>Cylindrosympodiaceae</taxon>
        <taxon>Tothia</taxon>
    </lineage>
</organism>
<feature type="signal peptide" evidence="2">
    <location>
        <begin position="1"/>
        <end position="17"/>
    </location>
</feature>
<keyword evidence="1" id="KW-0812">Transmembrane</keyword>
<evidence type="ECO:0000256" key="2">
    <source>
        <dbReference type="SAM" id="SignalP"/>
    </source>
</evidence>
<feature type="transmembrane region" description="Helical" evidence="1">
    <location>
        <begin position="628"/>
        <end position="646"/>
    </location>
</feature>
<keyword evidence="1" id="KW-1133">Transmembrane helix</keyword>
<protein>
    <recommendedName>
        <fullName evidence="3">Beta-glucuronidase C-terminal domain-containing protein</fullName>
    </recommendedName>
</protein>
<evidence type="ECO:0000313" key="5">
    <source>
        <dbReference type="Proteomes" id="UP000800235"/>
    </source>
</evidence>
<feature type="domain" description="Beta-glucuronidase C-terminal" evidence="3">
    <location>
        <begin position="421"/>
        <end position="522"/>
    </location>
</feature>
<proteinExistence type="predicted"/>
<dbReference type="Gene3D" id="2.60.40.1180">
    <property type="entry name" value="Golgi alpha-mannosidase II"/>
    <property type="match status" value="1"/>
</dbReference>
<dbReference type="Pfam" id="PF16862">
    <property type="entry name" value="Glyco_hydro_79C"/>
    <property type="match status" value="1"/>
</dbReference>
<evidence type="ECO:0000256" key="1">
    <source>
        <dbReference type="SAM" id="Phobius"/>
    </source>
</evidence>
<evidence type="ECO:0000313" key="4">
    <source>
        <dbReference type="EMBL" id="KAF2428856.1"/>
    </source>
</evidence>
<accession>A0A9P4TX49</accession>
<feature type="chain" id="PRO_5040143078" description="Beta-glucuronidase C-terminal domain-containing protein" evidence="2">
    <location>
        <begin position="18"/>
        <end position="647"/>
    </location>
</feature>
<dbReference type="PANTHER" id="PTHR36183">
    <property type="entry name" value="BETA-GLUCURONIDASE"/>
    <property type="match status" value="1"/>
</dbReference>
<keyword evidence="1" id="KW-0472">Membrane</keyword>
<dbReference type="InterPro" id="IPR052974">
    <property type="entry name" value="GH79_Enzymes"/>
</dbReference>
<comment type="caution">
    <text evidence="4">The sequence shown here is derived from an EMBL/GenBank/DDBJ whole genome shotgun (WGS) entry which is preliminary data.</text>
</comment>
<keyword evidence="5" id="KW-1185">Reference proteome</keyword>
<dbReference type="Gene3D" id="3.20.20.80">
    <property type="entry name" value="Glycosidases"/>
    <property type="match status" value="1"/>
</dbReference>
<dbReference type="PANTHER" id="PTHR36183:SF2">
    <property type="entry name" value="BETA-GLUCURONIDASE C-TERMINAL DOMAIN-CONTAINING PROTEIN"/>
    <property type="match status" value="1"/>
</dbReference>
<sequence length="647" mass="68894">MKYIITVLSSLAASGCAQNTVTASASPAPQATSASGISNALDAAFAGFGIEPSNLYSFTGGNEANRLSINLLQNLADYSGIPPHLRIGGNTGDQMLYDPNYDSYSFRLKQNPTGQGLEPTDKFIFGPSYWKALNRFPRGTPITFGLNMAYSGSDYLERIVAEARACLDGLSGVKLTSFEIGNEPDLWLQNSFRTGSWGGSTYIQEFLPRAAAIYQQVLRPAGLPANFFEPACTASTIGTSFQVRDLTQLGILNTYNGSGPFVAGWNQHDYYYFVGVSTYQLTLNTLTQLSTTEGQFRAWVTQVEQAVDSKLPYYLREMANAGPIGLEGISDTFAAALWTLNFLCYTASLGIASVQFHMTDNSFASPWQPIEMYGRPAHVRPSYYAFAAMAQLIGSGNGTTQIAAFAPTAVSGGYAEYVRTYAAYTNGELSAIVLINSMSTSGSSQNSMTFALSLPNDKGKTLYISSLRAASASVTSGVTWNGISFERNRDGTPSTADTNVHTILIDSNGNAMVTVKDSEAVIANIGYQLGTHAVVVKSGVTDSPGSSTKTSVATLATSSPTTASVLVAAVTTAFILITSMTKSANASSTRRQSESSVVMVAASEPTTTSRSMASITTPPHTQIWKTSLFGFGALVIVLTIAQAIWLE</sequence>
<feature type="transmembrane region" description="Helical" evidence="1">
    <location>
        <begin position="563"/>
        <end position="581"/>
    </location>
</feature>
<evidence type="ECO:0000259" key="3">
    <source>
        <dbReference type="Pfam" id="PF16862"/>
    </source>
</evidence>